<reference evidence="1 2" key="1">
    <citation type="journal article" date="2017" name="Front. Microbiol.">
        <title>New Insights into the Diversity of the Genus Faecalibacterium.</title>
        <authorList>
            <person name="Benevides L."/>
            <person name="Burman S."/>
            <person name="Martin R."/>
            <person name="Robert V."/>
            <person name="Thomas M."/>
            <person name="Miquel S."/>
            <person name="Chain F."/>
            <person name="Sokol H."/>
            <person name="Bermudez-Humaran L.G."/>
            <person name="Morrison M."/>
            <person name="Langella P."/>
            <person name="Azevedo V.A."/>
            <person name="Chatel J.M."/>
            <person name="Soares S."/>
        </authorList>
    </citation>
    <scope>NUCLEOTIDE SEQUENCE [LARGE SCALE GENOMIC DNA]</scope>
    <source>
        <strain evidence="1 2">AHMP21</strain>
    </source>
</reference>
<comment type="caution">
    <text evidence="1">The sequence shown here is derived from an EMBL/GenBank/DDBJ whole genome shotgun (WGS) entry which is preliminary data.</text>
</comment>
<name>A0A2A7B9R7_9FIRM</name>
<gene>
    <name evidence="1" type="ORF">CHR60_02075</name>
</gene>
<dbReference type="EMBL" id="NOUV01000005">
    <property type="protein sequence ID" value="PDX88058.1"/>
    <property type="molecule type" value="Genomic_DNA"/>
</dbReference>
<dbReference type="AlphaFoldDB" id="A0A2A7B9R7"/>
<proteinExistence type="predicted"/>
<sequence length="94" mass="10969">MNPMARDEVWDALKNHAKQVHQERVAKNPDRIAYAIRQFEAHGIEYQLKNEQTGHFHCWRKSDDKLFQFYAGTGTIQGFSQVRGIHSLIQMLEG</sequence>
<protein>
    <submittedName>
        <fullName evidence="1">Uncharacterized protein</fullName>
    </submittedName>
</protein>
<organism evidence="1 2">
    <name type="scientific">Faecalibacterium prausnitzii</name>
    <dbReference type="NCBI Taxonomy" id="853"/>
    <lineage>
        <taxon>Bacteria</taxon>
        <taxon>Bacillati</taxon>
        <taxon>Bacillota</taxon>
        <taxon>Clostridia</taxon>
        <taxon>Eubacteriales</taxon>
        <taxon>Oscillospiraceae</taxon>
        <taxon>Faecalibacterium</taxon>
    </lineage>
</organism>
<dbReference type="OrthoDB" id="2084766at2"/>
<dbReference type="Proteomes" id="UP000220904">
    <property type="component" value="Unassembled WGS sequence"/>
</dbReference>
<evidence type="ECO:0000313" key="1">
    <source>
        <dbReference type="EMBL" id="PDX88058.1"/>
    </source>
</evidence>
<evidence type="ECO:0000313" key="2">
    <source>
        <dbReference type="Proteomes" id="UP000220904"/>
    </source>
</evidence>
<accession>A0A2A7B9R7</accession>